<keyword evidence="2" id="KW-0227">DNA damage</keyword>
<evidence type="ECO:0000256" key="2">
    <source>
        <dbReference type="ARBA" id="ARBA00022763"/>
    </source>
</evidence>
<gene>
    <name evidence="4" type="ORF">ABS311_11620</name>
</gene>
<dbReference type="EMBL" id="JBELOE010000212">
    <property type="protein sequence ID" value="MER2492522.1"/>
    <property type="molecule type" value="Genomic_DNA"/>
</dbReference>
<feature type="domain" description="UmuC" evidence="3">
    <location>
        <begin position="24"/>
        <end position="145"/>
    </location>
</feature>
<evidence type="ECO:0000256" key="1">
    <source>
        <dbReference type="ARBA" id="ARBA00010945"/>
    </source>
</evidence>
<dbReference type="InterPro" id="IPR043128">
    <property type="entry name" value="Rev_trsase/Diguanyl_cyclase"/>
</dbReference>
<evidence type="ECO:0000313" key="5">
    <source>
        <dbReference type="Proteomes" id="UP001467690"/>
    </source>
</evidence>
<sequence>MVLWLYVHFPALQLDSLFCDGHYPVAIVNRQKGELLQVNKEARQQGIRIGMGLGSAAALCADLQVFPYDQKLEKQRLQRIAQWLYLFTADIALDPPNGLFIRVSHMLSLYTSVTHFWQTLQDALQRVQVGYQYAFAYSPSAAKLLAGHAINQLTDDASVIQKQIALCDLSKTPLSVKLQDKLKRIGIHKVGDLLQLALPDIAKRFDIELVTFVGQLNGQLKQVLEFYHPPEQFKHHLELLFEVSNVSVLDKPLYKIYVLLQRFLNLRGKLAQTLLIELHLRDEASQFVKVTAGQGEASADKWLALSKLTLESVRLNAPVVALTLEAQSLINHAFERNDLFAGQQNSMSPQELIAQLQAKLGDKQVTQLQLVDDHRPELCSRLCPPDFSVTPKGYEHKLVPALRPSFLLAQAQPLHEKVEILHGPERINTGWWDQHVVIRDYFIARTEQGRWLWIYRTPQQNWYVHGLFS</sequence>
<protein>
    <submittedName>
        <fullName evidence="4">DNA polymerase Y family protein</fullName>
    </submittedName>
</protein>
<accession>A0ABV1RIF3</accession>
<dbReference type="SUPFAM" id="SSF56672">
    <property type="entry name" value="DNA/RNA polymerases"/>
    <property type="match status" value="1"/>
</dbReference>
<evidence type="ECO:0000259" key="3">
    <source>
        <dbReference type="Pfam" id="PF00817"/>
    </source>
</evidence>
<dbReference type="Proteomes" id="UP001467690">
    <property type="component" value="Unassembled WGS sequence"/>
</dbReference>
<proteinExistence type="inferred from homology"/>
<comment type="caution">
    <text evidence="4">The sequence shown here is derived from an EMBL/GenBank/DDBJ whole genome shotgun (WGS) entry which is preliminary data.</text>
</comment>
<dbReference type="InterPro" id="IPR050356">
    <property type="entry name" value="SulA_CellDiv_inhibitor"/>
</dbReference>
<keyword evidence="5" id="KW-1185">Reference proteome</keyword>
<dbReference type="CDD" id="cd03468">
    <property type="entry name" value="PolY_like"/>
    <property type="match status" value="1"/>
</dbReference>
<reference evidence="4 5" key="1">
    <citation type="submission" date="2024-06" db="EMBL/GenBank/DDBJ databases">
        <authorList>
            <person name="Chen R.Y."/>
        </authorList>
    </citation>
    <scope>NUCLEOTIDE SEQUENCE [LARGE SCALE GENOMIC DNA]</scope>
    <source>
        <strain evidence="4 5">D2</strain>
    </source>
</reference>
<organism evidence="4 5">
    <name type="scientific">Catenovulum sediminis</name>
    <dbReference type="NCBI Taxonomy" id="1740262"/>
    <lineage>
        <taxon>Bacteria</taxon>
        <taxon>Pseudomonadati</taxon>
        <taxon>Pseudomonadota</taxon>
        <taxon>Gammaproteobacteria</taxon>
        <taxon>Alteromonadales</taxon>
        <taxon>Alteromonadaceae</taxon>
        <taxon>Catenovulum</taxon>
    </lineage>
</organism>
<dbReference type="RefSeq" id="WP_143870429.1">
    <property type="nucleotide sequence ID" value="NZ_CP041660.1"/>
</dbReference>
<evidence type="ECO:0000313" key="4">
    <source>
        <dbReference type="EMBL" id="MER2492522.1"/>
    </source>
</evidence>
<dbReference type="Gene3D" id="3.40.1170.60">
    <property type="match status" value="1"/>
</dbReference>
<dbReference type="Gene3D" id="3.30.70.270">
    <property type="match status" value="1"/>
</dbReference>
<comment type="similarity">
    <text evidence="1">Belongs to the DNA polymerase type-Y family.</text>
</comment>
<dbReference type="Pfam" id="PF00817">
    <property type="entry name" value="IMS"/>
    <property type="match status" value="1"/>
</dbReference>
<dbReference type="InterPro" id="IPR043502">
    <property type="entry name" value="DNA/RNA_pol_sf"/>
</dbReference>
<name>A0ABV1RIF3_9ALTE</name>
<dbReference type="PANTHER" id="PTHR35369">
    <property type="entry name" value="BLR3025 PROTEIN-RELATED"/>
    <property type="match status" value="1"/>
</dbReference>
<dbReference type="PANTHER" id="PTHR35369:SF2">
    <property type="entry name" value="BLR3025 PROTEIN"/>
    <property type="match status" value="1"/>
</dbReference>
<dbReference type="InterPro" id="IPR001126">
    <property type="entry name" value="UmuC"/>
</dbReference>